<reference evidence="1 2" key="2">
    <citation type="submission" date="2009-02" db="EMBL/GenBank/DDBJ databases">
        <title>Draft genome sequence of Clostridium asparagiforme (DSM 15981).</title>
        <authorList>
            <person name="Sudarsanam P."/>
            <person name="Ley R."/>
            <person name="Guruge J."/>
            <person name="Turnbaugh P.J."/>
            <person name="Mahowald M."/>
            <person name="Liep D."/>
            <person name="Gordon J."/>
        </authorList>
    </citation>
    <scope>NUCLEOTIDE SEQUENCE [LARGE SCALE GENOMIC DNA]</scope>
    <source>
        <strain evidence="1 2">DSM 15981</strain>
    </source>
</reference>
<sequence length="51" mass="5670">MILAGPRRSFPMGITVEALERERLRGVWKIILAAQESIGYNRVIETGNANA</sequence>
<reference evidence="1 2" key="1">
    <citation type="submission" date="2009-01" db="EMBL/GenBank/DDBJ databases">
        <authorList>
            <person name="Fulton L."/>
            <person name="Clifton S."/>
            <person name="Fulton B."/>
            <person name="Xu J."/>
            <person name="Minx P."/>
            <person name="Pepin K.H."/>
            <person name="Johnson M."/>
            <person name="Bhonagiri V."/>
            <person name="Nash W.E."/>
            <person name="Mardis E.R."/>
            <person name="Wilson R.K."/>
        </authorList>
    </citation>
    <scope>NUCLEOTIDE SEQUENCE [LARGE SCALE GENOMIC DNA]</scope>
    <source>
        <strain evidence="1 2">DSM 15981</strain>
    </source>
</reference>
<dbReference type="AlphaFoldDB" id="C0D9P6"/>
<gene>
    <name evidence="1" type="ORF">CLOSTASPAR_05996</name>
</gene>
<evidence type="ECO:0000313" key="1">
    <source>
        <dbReference type="EMBL" id="EEG51952.1"/>
    </source>
</evidence>
<evidence type="ECO:0000313" key="2">
    <source>
        <dbReference type="Proteomes" id="UP000004756"/>
    </source>
</evidence>
<keyword evidence="2" id="KW-1185">Reference proteome</keyword>
<name>C0D9P6_9FIRM</name>
<protein>
    <submittedName>
        <fullName evidence="1">Uncharacterized protein</fullName>
    </submittedName>
</protein>
<dbReference type="Proteomes" id="UP000004756">
    <property type="component" value="Unassembled WGS sequence"/>
</dbReference>
<accession>C0D9P6</accession>
<comment type="caution">
    <text evidence="1">The sequence shown here is derived from an EMBL/GenBank/DDBJ whole genome shotgun (WGS) entry which is preliminary data.</text>
</comment>
<dbReference type="HOGENOM" id="CLU_3097183_0_0_9"/>
<organism evidence="1 2">
    <name type="scientific">[Clostridium] asparagiforme DSM 15981</name>
    <dbReference type="NCBI Taxonomy" id="518636"/>
    <lineage>
        <taxon>Bacteria</taxon>
        <taxon>Bacillati</taxon>
        <taxon>Bacillota</taxon>
        <taxon>Clostridia</taxon>
        <taxon>Lachnospirales</taxon>
        <taxon>Lachnospiraceae</taxon>
        <taxon>Enterocloster</taxon>
    </lineage>
</organism>
<dbReference type="EMBL" id="ACCJ01000502">
    <property type="protein sequence ID" value="EEG51952.1"/>
    <property type="molecule type" value="Genomic_DNA"/>
</dbReference>
<proteinExistence type="predicted"/>